<dbReference type="OrthoDB" id="74360at2759"/>
<keyword evidence="3" id="KW-1185">Reference proteome</keyword>
<organism evidence="2 3">
    <name type="scientific">Fusarium duplospermum</name>
    <dbReference type="NCBI Taxonomy" id="1325734"/>
    <lineage>
        <taxon>Eukaryota</taxon>
        <taxon>Fungi</taxon>
        <taxon>Dikarya</taxon>
        <taxon>Ascomycota</taxon>
        <taxon>Pezizomycotina</taxon>
        <taxon>Sordariomycetes</taxon>
        <taxon>Hypocreomycetidae</taxon>
        <taxon>Hypocreales</taxon>
        <taxon>Nectriaceae</taxon>
        <taxon>Fusarium</taxon>
        <taxon>Fusarium solani species complex</taxon>
    </lineage>
</organism>
<sequence>MSWLVGAYRERAQDPAVCEVEREIGVLIWGTGFDMNDSSGHFQIYGKGGINLTQLWGDYLETYRSVTIANFPDLFLTLGPNSANY</sequence>
<reference evidence="2 3" key="1">
    <citation type="submission" date="2017-06" db="EMBL/GenBank/DDBJ databases">
        <title>Comparative genomic analysis of Ambrosia Fusariam Clade fungi.</title>
        <authorList>
            <person name="Stajich J.E."/>
            <person name="Carrillo J."/>
            <person name="Kijimoto T."/>
            <person name="Eskalen A."/>
            <person name="O'Donnell K."/>
            <person name="Kasson M."/>
        </authorList>
    </citation>
    <scope>NUCLEOTIDE SEQUENCE [LARGE SCALE GENOMIC DNA]</scope>
    <source>
        <strain evidence="2 3">NRRL62584</strain>
    </source>
</reference>
<name>A0A428NMU8_9HYPO</name>
<comment type="similarity">
    <text evidence="1">Belongs to the FAD-binding monooxygenase family.</text>
</comment>
<dbReference type="AlphaFoldDB" id="A0A428NMU8"/>
<dbReference type="InterPro" id="IPR036188">
    <property type="entry name" value="FAD/NAD-bd_sf"/>
</dbReference>
<dbReference type="Proteomes" id="UP000288168">
    <property type="component" value="Unassembled WGS sequence"/>
</dbReference>
<comment type="caution">
    <text evidence="2">The sequence shown here is derived from an EMBL/GenBank/DDBJ whole genome shotgun (WGS) entry which is preliminary data.</text>
</comment>
<accession>A0A428NMU8</accession>
<dbReference type="PANTHER" id="PTHR42877">
    <property type="entry name" value="L-ORNITHINE N(5)-MONOOXYGENASE-RELATED"/>
    <property type="match status" value="1"/>
</dbReference>
<dbReference type="InterPro" id="IPR051209">
    <property type="entry name" value="FAD-bind_Monooxygenase_sf"/>
</dbReference>
<dbReference type="PANTHER" id="PTHR42877:SF4">
    <property type="entry name" value="FAD_NAD(P)-BINDING DOMAIN-CONTAINING PROTEIN-RELATED"/>
    <property type="match status" value="1"/>
</dbReference>
<evidence type="ECO:0000256" key="1">
    <source>
        <dbReference type="ARBA" id="ARBA00010139"/>
    </source>
</evidence>
<proteinExistence type="inferred from homology"/>
<dbReference type="EMBL" id="NKCI01000382">
    <property type="protein sequence ID" value="RSL42123.1"/>
    <property type="molecule type" value="Genomic_DNA"/>
</dbReference>
<protein>
    <submittedName>
        <fullName evidence="2">Uncharacterized protein</fullName>
    </submittedName>
</protein>
<dbReference type="Gene3D" id="3.50.50.60">
    <property type="entry name" value="FAD/NAD(P)-binding domain"/>
    <property type="match status" value="1"/>
</dbReference>
<evidence type="ECO:0000313" key="2">
    <source>
        <dbReference type="EMBL" id="RSL42123.1"/>
    </source>
</evidence>
<gene>
    <name evidence="2" type="ORF">CEP54_015591</name>
</gene>
<evidence type="ECO:0000313" key="3">
    <source>
        <dbReference type="Proteomes" id="UP000288168"/>
    </source>
</evidence>